<keyword evidence="3 6" id="KW-1133">Transmembrane helix</keyword>
<comment type="caution">
    <text evidence="7">The sequence shown here is derived from an EMBL/GenBank/DDBJ whole genome shotgun (WGS) entry which is preliminary data.</text>
</comment>
<feature type="transmembrane region" description="Helical" evidence="6">
    <location>
        <begin position="194"/>
        <end position="216"/>
    </location>
</feature>
<feature type="transmembrane region" description="Helical" evidence="6">
    <location>
        <begin position="39"/>
        <end position="59"/>
    </location>
</feature>
<dbReference type="GO" id="GO:0000324">
    <property type="term" value="C:fungal-type vacuole"/>
    <property type="evidence" value="ECO:0007669"/>
    <property type="project" value="TreeGrafter"/>
</dbReference>
<sequence length="334" mass="36999">MAGPPPPLPPYVVVFGPDANCTLDICDIHYSLYRYRPNLAVNALFLALYGIAGLVHIFLGIRWRSYWFMTFMVLGCLSEIVGYIGRIMLYHNPFAFVPFMLQIVFITSGPVWYTAAIYVTLSKAILVSERHNRETKALTQAEHISITHLGPELARLPPKALYWVFIALDVSCLVIQAAGGAISTDSKGDSDLGVNLAMGGLVIQVVVIVVFCAVFADYMIRYTRSSYTRKLMQREKIFFGFLALAVALILARCSYRVDELSEGYSNSTKVTDEGLFIGLEGVLIVLAVFSLCLGHPGLAFENKTERAEDRKESQASVESAMSETTDKGRSRHVS</sequence>
<keyword evidence="8" id="KW-1185">Reference proteome</keyword>
<feature type="compositionally biased region" description="Basic and acidic residues" evidence="5">
    <location>
        <begin position="304"/>
        <end position="313"/>
    </location>
</feature>
<evidence type="ECO:0000256" key="3">
    <source>
        <dbReference type="ARBA" id="ARBA00022989"/>
    </source>
</evidence>
<evidence type="ECO:0008006" key="9">
    <source>
        <dbReference type="Google" id="ProtNLM"/>
    </source>
</evidence>
<evidence type="ECO:0000256" key="4">
    <source>
        <dbReference type="ARBA" id="ARBA00023136"/>
    </source>
</evidence>
<dbReference type="AlphaFoldDB" id="A0A8H4CPU6"/>
<dbReference type="Proteomes" id="UP000613401">
    <property type="component" value="Unassembled WGS sequence"/>
</dbReference>
<feature type="transmembrane region" description="Helical" evidence="6">
    <location>
        <begin position="160"/>
        <end position="182"/>
    </location>
</feature>
<keyword evidence="2 6" id="KW-0812">Transmembrane</keyword>
<dbReference type="EMBL" id="WVTB01000027">
    <property type="protein sequence ID" value="KAF3807676.1"/>
    <property type="molecule type" value="Genomic_DNA"/>
</dbReference>
<evidence type="ECO:0000256" key="1">
    <source>
        <dbReference type="ARBA" id="ARBA00004141"/>
    </source>
</evidence>
<reference evidence="7" key="1">
    <citation type="journal article" date="2020" name="Phytopathology">
        <title>Genome sequence and comparative analysis of Colletotrichum gloeosporioides isolated from Liriodendron leaves.</title>
        <authorList>
            <person name="Fu F.F."/>
            <person name="Hao Z."/>
            <person name="Wang P."/>
            <person name="Lu Y."/>
            <person name="Xue L.J."/>
            <person name="Wei G."/>
            <person name="Tian Y."/>
            <person name="Baishi H."/>
            <person name="Xu H."/>
            <person name="Shi J."/>
            <person name="Cheng T."/>
            <person name="Wang G."/>
            <person name="Yi Y."/>
            <person name="Chen J."/>
        </authorList>
    </citation>
    <scope>NUCLEOTIDE SEQUENCE</scope>
    <source>
        <strain evidence="7">Lc1</strain>
    </source>
</reference>
<evidence type="ECO:0000313" key="8">
    <source>
        <dbReference type="Proteomes" id="UP000613401"/>
    </source>
</evidence>
<feature type="transmembrane region" description="Helical" evidence="6">
    <location>
        <begin position="95"/>
        <end position="121"/>
    </location>
</feature>
<evidence type="ECO:0000256" key="6">
    <source>
        <dbReference type="SAM" id="Phobius"/>
    </source>
</evidence>
<accession>A0A8H4CPU6</accession>
<dbReference type="GO" id="GO:0005886">
    <property type="term" value="C:plasma membrane"/>
    <property type="evidence" value="ECO:0007669"/>
    <property type="project" value="TreeGrafter"/>
</dbReference>
<dbReference type="GeneID" id="69014554"/>
<reference evidence="7" key="2">
    <citation type="submission" date="2020-03" db="EMBL/GenBank/DDBJ databases">
        <authorList>
            <person name="Fu F.-F."/>
            <person name="Chen J."/>
        </authorList>
    </citation>
    <scope>NUCLEOTIDE SEQUENCE</scope>
    <source>
        <strain evidence="7">Lc1</strain>
    </source>
</reference>
<feature type="transmembrane region" description="Helical" evidence="6">
    <location>
        <begin position="275"/>
        <end position="300"/>
    </location>
</feature>
<evidence type="ECO:0000313" key="7">
    <source>
        <dbReference type="EMBL" id="KAF3807676.1"/>
    </source>
</evidence>
<name>A0A8H4CPU6_COLGL</name>
<evidence type="ECO:0000256" key="2">
    <source>
        <dbReference type="ARBA" id="ARBA00022692"/>
    </source>
</evidence>
<feature type="compositionally biased region" description="Polar residues" evidence="5">
    <location>
        <begin position="314"/>
        <end position="323"/>
    </location>
</feature>
<protein>
    <recommendedName>
        <fullName evidence="9">RTA1 like protein</fullName>
    </recommendedName>
</protein>
<dbReference type="PANTHER" id="PTHR31465">
    <property type="entry name" value="PROTEIN RTA1-RELATED"/>
    <property type="match status" value="1"/>
</dbReference>
<feature type="region of interest" description="Disordered" evidence="5">
    <location>
        <begin position="304"/>
        <end position="334"/>
    </location>
</feature>
<gene>
    <name evidence="7" type="ORF">GCG54_00007409</name>
</gene>
<comment type="subcellular location">
    <subcellularLocation>
        <location evidence="1">Membrane</location>
        <topology evidence="1">Multi-pass membrane protein</topology>
    </subcellularLocation>
</comment>
<dbReference type="PANTHER" id="PTHR31465:SF9">
    <property type="entry name" value="SPHINGOID LONG-CHAIN BASE TRANSPORTER RSB1"/>
    <property type="match status" value="1"/>
</dbReference>
<dbReference type="InterPro" id="IPR007568">
    <property type="entry name" value="RTA1"/>
</dbReference>
<dbReference type="Pfam" id="PF04479">
    <property type="entry name" value="RTA1"/>
    <property type="match status" value="1"/>
</dbReference>
<proteinExistence type="predicted"/>
<organism evidence="7 8">
    <name type="scientific">Colletotrichum gloeosporioides</name>
    <name type="common">Anthracnose fungus</name>
    <name type="synonym">Glomerella cingulata</name>
    <dbReference type="NCBI Taxonomy" id="474922"/>
    <lineage>
        <taxon>Eukaryota</taxon>
        <taxon>Fungi</taxon>
        <taxon>Dikarya</taxon>
        <taxon>Ascomycota</taxon>
        <taxon>Pezizomycotina</taxon>
        <taxon>Sordariomycetes</taxon>
        <taxon>Hypocreomycetidae</taxon>
        <taxon>Glomerellales</taxon>
        <taxon>Glomerellaceae</taxon>
        <taxon>Colletotrichum</taxon>
        <taxon>Colletotrichum gloeosporioides species complex</taxon>
    </lineage>
</organism>
<keyword evidence="4 6" id="KW-0472">Membrane</keyword>
<feature type="transmembrane region" description="Helical" evidence="6">
    <location>
        <begin position="66"/>
        <end position="89"/>
    </location>
</feature>
<dbReference type="RefSeq" id="XP_045266835.1">
    <property type="nucleotide sequence ID" value="XM_045407390.1"/>
</dbReference>
<feature type="transmembrane region" description="Helical" evidence="6">
    <location>
        <begin position="237"/>
        <end position="255"/>
    </location>
</feature>
<evidence type="ECO:0000256" key="5">
    <source>
        <dbReference type="SAM" id="MobiDB-lite"/>
    </source>
</evidence>